<accession>A0A0S4QNI1</accession>
<dbReference type="CDD" id="cd06558">
    <property type="entry name" value="crotonase-like"/>
    <property type="match status" value="1"/>
</dbReference>
<gene>
    <name evidence="1" type="ORF">Ga0074812_10988</name>
</gene>
<evidence type="ECO:0000313" key="2">
    <source>
        <dbReference type="Proteomes" id="UP000198802"/>
    </source>
</evidence>
<dbReference type="Proteomes" id="UP000198802">
    <property type="component" value="Unassembled WGS sequence"/>
</dbReference>
<dbReference type="RefSeq" id="WP_226930826.1">
    <property type="nucleotide sequence ID" value="NZ_FAOZ01000009.1"/>
</dbReference>
<dbReference type="Pfam" id="PF00378">
    <property type="entry name" value="ECH_1"/>
    <property type="match status" value="1"/>
</dbReference>
<dbReference type="SUPFAM" id="SSF52096">
    <property type="entry name" value="ClpP/crotonase"/>
    <property type="match status" value="1"/>
</dbReference>
<dbReference type="AlphaFoldDB" id="A0A0S4QNI1"/>
<dbReference type="PANTHER" id="PTHR43459">
    <property type="entry name" value="ENOYL-COA HYDRATASE"/>
    <property type="match status" value="1"/>
</dbReference>
<keyword evidence="2" id="KW-1185">Reference proteome</keyword>
<name>A0A0S4QNI1_9ACTN</name>
<dbReference type="InterPro" id="IPR001753">
    <property type="entry name" value="Enoyl-CoA_hydra/iso"/>
</dbReference>
<dbReference type="PANTHER" id="PTHR43459:SF1">
    <property type="entry name" value="EG:BACN32G11.4 PROTEIN"/>
    <property type="match status" value="1"/>
</dbReference>
<proteinExistence type="predicted"/>
<dbReference type="EMBL" id="FAOZ01000009">
    <property type="protein sequence ID" value="CUU56868.1"/>
    <property type="molecule type" value="Genomic_DNA"/>
</dbReference>
<dbReference type="GO" id="GO:0003824">
    <property type="term" value="F:catalytic activity"/>
    <property type="evidence" value="ECO:0007669"/>
    <property type="project" value="UniProtKB-ARBA"/>
</dbReference>
<dbReference type="Gene3D" id="3.90.226.10">
    <property type="entry name" value="2-enoyl-CoA Hydratase, Chain A, domain 1"/>
    <property type="match status" value="1"/>
</dbReference>
<dbReference type="InterPro" id="IPR029045">
    <property type="entry name" value="ClpP/crotonase-like_dom_sf"/>
</dbReference>
<reference evidence="2" key="1">
    <citation type="submission" date="2015-11" db="EMBL/GenBank/DDBJ databases">
        <authorList>
            <person name="Varghese N."/>
        </authorList>
    </citation>
    <scope>NUCLEOTIDE SEQUENCE [LARGE SCALE GENOMIC DNA]</scope>
    <source>
        <strain evidence="2">DSM 45899</strain>
    </source>
</reference>
<protein>
    <submittedName>
        <fullName evidence="1">Enoyl-CoA hydratase</fullName>
    </submittedName>
</protein>
<sequence length="257" mass="26778">MTGRDGTLVLVDLADDGVARLTLDDPGRRNALSLEMSTALASAVTEVLAAGARAIVLTATPPVFCSGGSLDDLLKPEVPLREMYEGFLRLAAAPVPTIAAVCGPVVGAGLNLPMACDVVLCSPSAVFDPRFLDVGIHPGGGHLWRLSRLVGVQGAAALILLGDRLTGDEAAARGLAWRCVPDGDLLDTAQALARRAAGRDAELVVRTKQSLRASVALSDATAAMELELAAQEWAVSRPGFTERVAAIRDRIRRGAAR</sequence>
<evidence type="ECO:0000313" key="1">
    <source>
        <dbReference type="EMBL" id="CUU56868.1"/>
    </source>
</evidence>
<organism evidence="1 2">
    <name type="scientific">Parafrankia irregularis</name>
    <dbReference type="NCBI Taxonomy" id="795642"/>
    <lineage>
        <taxon>Bacteria</taxon>
        <taxon>Bacillati</taxon>
        <taxon>Actinomycetota</taxon>
        <taxon>Actinomycetes</taxon>
        <taxon>Frankiales</taxon>
        <taxon>Frankiaceae</taxon>
        <taxon>Parafrankia</taxon>
    </lineage>
</organism>